<sequence length="214" mass="22676">MDFGKGNVKRWDGTMWTRPGRPACREIKKQPKASLCRPSVNLQAQGRRLCLLSGRGGAGGRPRPSGPPSEELTSPALSSDAGSPVHPSPFPAPAYGQEGLPAPPDFELRESGVAAAGLGVWALRRVERGERLGPSEGEPGTALREPTRGWESIRRYAPAAKNASDSLSVIRMDLFAFIINSARAARVMSPAGGSDKARAHLVPAAINRALLLSP</sequence>
<keyword evidence="3" id="KW-1185">Reference proteome</keyword>
<reference evidence="2" key="1">
    <citation type="submission" date="2021-01" db="EMBL/GenBank/DDBJ databases">
        <title>A chromosome-scale assembly of European eel, Anguilla anguilla.</title>
        <authorList>
            <person name="Henkel C."/>
            <person name="Jong-Raadsen S.A."/>
            <person name="Dufour S."/>
            <person name="Weltzien F.-A."/>
            <person name="Palstra A.P."/>
            <person name="Pelster B."/>
            <person name="Spaink H.P."/>
            <person name="Van Den Thillart G.E."/>
            <person name="Jansen H."/>
            <person name="Zahm M."/>
            <person name="Klopp C."/>
            <person name="Cedric C."/>
            <person name="Louis A."/>
            <person name="Berthelot C."/>
            <person name="Parey E."/>
            <person name="Roest Crollius H."/>
            <person name="Montfort J."/>
            <person name="Robinson-Rechavi M."/>
            <person name="Bucao C."/>
            <person name="Bouchez O."/>
            <person name="Gislard M."/>
            <person name="Lluch J."/>
            <person name="Milhes M."/>
            <person name="Lampietro C."/>
            <person name="Lopez Roques C."/>
            <person name="Donnadieu C."/>
            <person name="Braasch I."/>
            <person name="Desvignes T."/>
            <person name="Postlethwait J."/>
            <person name="Bobe J."/>
            <person name="Guiguen Y."/>
            <person name="Dirks R."/>
        </authorList>
    </citation>
    <scope>NUCLEOTIDE SEQUENCE</scope>
    <source>
        <strain evidence="2">Tag_6206</strain>
        <tissue evidence="2">Liver</tissue>
    </source>
</reference>
<dbReference type="AlphaFoldDB" id="A0A9D3RNS0"/>
<evidence type="ECO:0000313" key="3">
    <source>
        <dbReference type="Proteomes" id="UP001044222"/>
    </source>
</evidence>
<organism evidence="2 3">
    <name type="scientific">Anguilla anguilla</name>
    <name type="common">European freshwater eel</name>
    <name type="synonym">Muraena anguilla</name>
    <dbReference type="NCBI Taxonomy" id="7936"/>
    <lineage>
        <taxon>Eukaryota</taxon>
        <taxon>Metazoa</taxon>
        <taxon>Chordata</taxon>
        <taxon>Craniata</taxon>
        <taxon>Vertebrata</taxon>
        <taxon>Euteleostomi</taxon>
        <taxon>Actinopterygii</taxon>
        <taxon>Neopterygii</taxon>
        <taxon>Teleostei</taxon>
        <taxon>Anguilliformes</taxon>
        <taxon>Anguillidae</taxon>
        <taxon>Anguilla</taxon>
    </lineage>
</organism>
<proteinExistence type="predicted"/>
<dbReference type="Gene3D" id="2.170.270.10">
    <property type="entry name" value="SET domain"/>
    <property type="match status" value="1"/>
</dbReference>
<name>A0A9D3RNS0_ANGAN</name>
<comment type="caution">
    <text evidence="2">The sequence shown here is derived from an EMBL/GenBank/DDBJ whole genome shotgun (WGS) entry which is preliminary data.</text>
</comment>
<protein>
    <submittedName>
        <fullName evidence="2">Uncharacterized protein</fullName>
    </submittedName>
</protein>
<feature type="compositionally biased region" description="Polar residues" evidence="1">
    <location>
        <begin position="71"/>
        <end position="81"/>
    </location>
</feature>
<dbReference type="InterPro" id="IPR046341">
    <property type="entry name" value="SET_dom_sf"/>
</dbReference>
<evidence type="ECO:0000313" key="2">
    <source>
        <dbReference type="EMBL" id="KAG5836951.1"/>
    </source>
</evidence>
<dbReference type="Proteomes" id="UP001044222">
    <property type="component" value="Chromosome 13"/>
</dbReference>
<feature type="region of interest" description="Disordered" evidence="1">
    <location>
        <begin position="51"/>
        <end position="107"/>
    </location>
</feature>
<gene>
    <name evidence="2" type="ORF">ANANG_G00234110</name>
</gene>
<accession>A0A9D3RNS0</accession>
<dbReference type="EMBL" id="JAFIRN010000013">
    <property type="protein sequence ID" value="KAG5836951.1"/>
    <property type="molecule type" value="Genomic_DNA"/>
</dbReference>
<feature type="region of interest" description="Disordered" evidence="1">
    <location>
        <begin position="1"/>
        <end position="23"/>
    </location>
</feature>
<evidence type="ECO:0000256" key="1">
    <source>
        <dbReference type="SAM" id="MobiDB-lite"/>
    </source>
</evidence>